<comment type="caution">
    <text evidence="1">The sequence shown here is derived from an EMBL/GenBank/DDBJ whole genome shotgun (WGS) entry which is preliminary data.</text>
</comment>
<dbReference type="InterPro" id="IPR012489">
    <property type="entry name" value="NucleaseA_inhib-like"/>
</dbReference>
<dbReference type="AlphaFoldDB" id="A0A433VPZ8"/>
<dbReference type="Pfam" id="PF07924">
    <property type="entry name" value="NuiA"/>
    <property type="match status" value="1"/>
</dbReference>
<dbReference type="EMBL" id="RSCL01000003">
    <property type="protein sequence ID" value="RUT08167.1"/>
    <property type="molecule type" value="Genomic_DNA"/>
</dbReference>
<sequence length="148" mass="16568">MQPKTEQLLATVETVIKNLTSGGSGIGSEGDHPFRPLVWSISEQGEFSFVKLLEASGLLTEINQQELIVIWRNRFIRPGRYSEASINRMISQALPQYQSLIEILQTQLEELRFFKIQTYNEKSGKAGSDGFRGYDLLGLIVGQTTTGD</sequence>
<dbReference type="Gene3D" id="3.40.1460.10">
    <property type="entry name" value="Nuclease A inhibitor-like"/>
    <property type="match status" value="1"/>
</dbReference>
<evidence type="ECO:0000313" key="2">
    <source>
        <dbReference type="Proteomes" id="UP000271624"/>
    </source>
</evidence>
<dbReference type="Proteomes" id="UP000271624">
    <property type="component" value="Unassembled WGS sequence"/>
</dbReference>
<keyword evidence="2" id="KW-1185">Reference proteome</keyword>
<organism evidence="1 2">
    <name type="scientific">Dulcicalothrix desertica PCC 7102</name>
    <dbReference type="NCBI Taxonomy" id="232991"/>
    <lineage>
        <taxon>Bacteria</taxon>
        <taxon>Bacillati</taxon>
        <taxon>Cyanobacteriota</taxon>
        <taxon>Cyanophyceae</taxon>
        <taxon>Nostocales</taxon>
        <taxon>Calotrichaceae</taxon>
        <taxon>Dulcicalothrix</taxon>
    </lineage>
</organism>
<dbReference type="RefSeq" id="WP_127080016.1">
    <property type="nucleotide sequence ID" value="NZ_RSCL01000003.1"/>
</dbReference>
<protein>
    <submittedName>
        <fullName evidence="1">Uncharacterized protein</fullName>
    </submittedName>
</protein>
<name>A0A433VPZ8_9CYAN</name>
<accession>A0A433VPZ8</accession>
<proteinExistence type="predicted"/>
<reference evidence="1" key="2">
    <citation type="journal article" date="2019" name="Genome Biol. Evol.">
        <title>Day and night: Metabolic profiles and evolutionary relationships of six axenic non-marine cyanobacteria.</title>
        <authorList>
            <person name="Will S.E."/>
            <person name="Henke P."/>
            <person name="Boedeker C."/>
            <person name="Huang S."/>
            <person name="Brinkmann H."/>
            <person name="Rohde M."/>
            <person name="Jarek M."/>
            <person name="Friedl T."/>
            <person name="Seufert S."/>
            <person name="Schumacher M."/>
            <person name="Overmann J."/>
            <person name="Neumann-Schaal M."/>
            <person name="Petersen J."/>
        </authorList>
    </citation>
    <scope>NUCLEOTIDE SEQUENCE [LARGE SCALE GENOMIC DNA]</scope>
    <source>
        <strain evidence="1">PCC 7102</strain>
    </source>
</reference>
<dbReference type="OrthoDB" id="574253at2"/>
<gene>
    <name evidence="1" type="ORF">DSM106972_013350</name>
</gene>
<evidence type="ECO:0000313" key="1">
    <source>
        <dbReference type="EMBL" id="RUT08167.1"/>
    </source>
</evidence>
<reference evidence="1" key="1">
    <citation type="submission" date="2018-12" db="EMBL/GenBank/DDBJ databases">
        <authorList>
            <person name="Will S."/>
            <person name="Neumann-Schaal M."/>
            <person name="Henke P."/>
        </authorList>
    </citation>
    <scope>NUCLEOTIDE SEQUENCE</scope>
    <source>
        <strain evidence="1">PCC 7102</strain>
    </source>
</reference>